<evidence type="ECO:0000259" key="1">
    <source>
        <dbReference type="PROSITE" id="PS51112"/>
    </source>
</evidence>
<reference evidence="2 3" key="1">
    <citation type="journal article" date="2016" name="Nat. Commun.">
        <title>Thousands of microbial genomes shed light on interconnected biogeochemical processes in an aquifer system.</title>
        <authorList>
            <person name="Anantharaman K."/>
            <person name="Brown C.T."/>
            <person name="Hug L.A."/>
            <person name="Sharon I."/>
            <person name="Castelle C.J."/>
            <person name="Probst A.J."/>
            <person name="Thomas B.C."/>
            <person name="Singh A."/>
            <person name="Wilkins M.J."/>
            <person name="Karaoz U."/>
            <person name="Brodie E.L."/>
            <person name="Williams K.H."/>
            <person name="Hubbard S.S."/>
            <person name="Banfield J.F."/>
        </authorList>
    </citation>
    <scope>NUCLEOTIDE SEQUENCE [LARGE SCALE GENOMIC DNA]</scope>
</reference>
<dbReference type="PROSITE" id="PS51112">
    <property type="entry name" value="AMMECR1"/>
    <property type="match status" value="1"/>
</dbReference>
<dbReference type="InterPro" id="IPR036071">
    <property type="entry name" value="AMMECR1_dom_sf"/>
</dbReference>
<sequence length="183" mass="20579">MQKSDLSRKQKNILLDIARETVETYVKTGVIPDFDIRDERLNRPEGAFVTLSRNGQLRGCIGLIAPAGEPLWAVIREMAIAAASEDNRFLPVEPEELEDLEYEISVLSAPEPIKDWRKIEMGKHGVIIKSGLRSGVFLPQVAEHFHNNLEAFLSELCAGKAGLPRDYYKEKDALILIFTAQVF</sequence>
<dbReference type="InterPro" id="IPR027623">
    <property type="entry name" value="AmmeMemoSam_A"/>
</dbReference>
<evidence type="ECO:0000313" key="2">
    <source>
        <dbReference type="EMBL" id="OGF27678.1"/>
    </source>
</evidence>
<dbReference type="NCBIfam" id="TIGR00296">
    <property type="entry name" value="TIGR00296 family protein"/>
    <property type="match status" value="1"/>
</dbReference>
<dbReference type="PANTHER" id="PTHR13016:SF0">
    <property type="entry name" value="AMME SYNDROME CANDIDATE GENE 1 PROTEIN"/>
    <property type="match status" value="1"/>
</dbReference>
<proteinExistence type="predicted"/>
<comment type="caution">
    <text evidence="2">The sequence shown here is derived from an EMBL/GenBank/DDBJ whole genome shotgun (WGS) entry which is preliminary data.</text>
</comment>
<dbReference type="AlphaFoldDB" id="A0A1F5SLU5"/>
<dbReference type="EMBL" id="MFGB01000006">
    <property type="protein sequence ID" value="OGF27678.1"/>
    <property type="molecule type" value="Genomic_DNA"/>
</dbReference>
<evidence type="ECO:0000313" key="3">
    <source>
        <dbReference type="Proteomes" id="UP000178367"/>
    </source>
</evidence>
<dbReference type="NCBIfam" id="TIGR04335">
    <property type="entry name" value="AmmeMemoSam_A"/>
    <property type="match status" value="1"/>
</dbReference>
<dbReference type="Gene3D" id="3.30.1490.150">
    <property type="entry name" value="Hypothetical protein ph0010, domain 2"/>
    <property type="match status" value="1"/>
</dbReference>
<dbReference type="InterPro" id="IPR002733">
    <property type="entry name" value="AMMECR1_domain"/>
</dbReference>
<dbReference type="Gene3D" id="3.30.700.20">
    <property type="entry name" value="Hypothetical protein ph0010, domain 1"/>
    <property type="match status" value="1"/>
</dbReference>
<dbReference type="InterPro" id="IPR023473">
    <property type="entry name" value="AMMECR1"/>
</dbReference>
<feature type="domain" description="AMMECR1" evidence="1">
    <location>
        <begin position="9"/>
        <end position="183"/>
    </location>
</feature>
<protein>
    <recommendedName>
        <fullName evidence="1">AMMECR1 domain-containing protein</fullName>
    </recommendedName>
</protein>
<accession>A0A1F5SLU5</accession>
<name>A0A1F5SLU5_9BACT</name>
<dbReference type="Pfam" id="PF01871">
    <property type="entry name" value="AMMECR1"/>
    <property type="match status" value="1"/>
</dbReference>
<dbReference type="InterPro" id="IPR027485">
    <property type="entry name" value="AMMECR1_N"/>
</dbReference>
<organism evidence="2 3">
    <name type="scientific">Candidatus Falkowbacteria bacterium RIFOXYA2_FULL_47_19</name>
    <dbReference type="NCBI Taxonomy" id="1797994"/>
    <lineage>
        <taxon>Bacteria</taxon>
        <taxon>Candidatus Falkowiibacteriota</taxon>
    </lineage>
</organism>
<gene>
    <name evidence="2" type="ORF">A2227_03820</name>
</gene>
<dbReference type="PANTHER" id="PTHR13016">
    <property type="entry name" value="AMMECR1 HOMOLOG"/>
    <property type="match status" value="1"/>
</dbReference>
<dbReference type="Proteomes" id="UP000178367">
    <property type="component" value="Unassembled WGS sequence"/>
</dbReference>
<dbReference type="SUPFAM" id="SSF143447">
    <property type="entry name" value="AMMECR1-like"/>
    <property type="match status" value="1"/>
</dbReference>
<dbReference type="STRING" id="1797994.A2227_03820"/>